<dbReference type="EMBL" id="JACBAF010002216">
    <property type="protein sequence ID" value="KAF7163129.1"/>
    <property type="molecule type" value="Genomic_DNA"/>
</dbReference>
<dbReference type="InterPro" id="IPR007751">
    <property type="entry name" value="DUF676_lipase-like"/>
</dbReference>
<dbReference type="Proteomes" id="UP000630445">
    <property type="component" value="Unassembled WGS sequence"/>
</dbReference>
<dbReference type="PANTHER" id="PTHR42080:SF3">
    <property type="entry name" value="SRR1-LIKE DOMAIN-CONTAINING PROTEIN"/>
    <property type="match status" value="1"/>
</dbReference>
<name>A0A8H6NZZ3_9EURO</name>
<feature type="domain" description="DUF676" evidence="2">
    <location>
        <begin position="406"/>
        <end position="469"/>
    </location>
</feature>
<feature type="domain" description="SRR1-like" evidence="3">
    <location>
        <begin position="150"/>
        <end position="280"/>
    </location>
</feature>
<sequence length="659" mass="74000">MSSSTSTVAMEEEQRVTAEDKIRHILKAYASGQPLFPRDLLQDLSRQIDQGRDEVHIADLDGVPQKHSLIVPTWCADWANSYRISYCSIQAMTTVNPFMPDEILGDQPPVAICYTRNDKKPENPLDEVRKAFNKQREVWQTSEACEALQTQLATLNLSRPINKIVCFGLGTLGRLNSRSAARSHTQHAAVRTMVQVLKARQVNSTEQIGCFAQDPAYDEVDIALLKSIGITPLDDPKGFLAVDESTLVFCVSPNVPVKQIIADVQWPAAMIWNTVRPSEPDVAVWEQRVKNGQITWVCPYTTDPDSSRVRRMRMLGIQELYCPSDGTAEVDIVAVHGLNGHAIETWTAQPENICWLSHPDFLPKYVPKARVLSWGYNANVSSIMGPTSANRILEHAQTLVSHLEADRQLEEASSRPIIFICHSLGGIIVKRAISYSGSRKSPRSAHIQSIYTSTYGILFFGTPHHGSSKARLLGNLQKIAQLAIPKKAANFETGLINALEEQSEILHDITDQFTPLMTEFRIYFFWEEEKTDLKYTKDLIVEEASAAPILDNTERCGIAANHRGMCKFNSPSLQGFRTAISAIRRYSRDAPEAIRTRHKRALTALHESQVYQATDLLRTIRPADRHFDFRRTIDLLPSRARDASLTDSEEPISYNTLRP</sequence>
<dbReference type="Gene3D" id="3.40.50.1820">
    <property type="entry name" value="alpha/beta hydrolase"/>
    <property type="match status" value="1"/>
</dbReference>
<dbReference type="InterPro" id="IPR012942">
    <property type="entry name" value="SRR1-like"/>
</dbReference>
<dbReference type="SUPFAM" id="SSF53474">
    <property type="entry name" value="alpha/beta-Hydrolases"/>
    <property type="match status" value="1"/>
</dbReference>
<evidence type="ECO:0000313" key="5">
    <source>
        <dbReference type="EMBL" id="KAF7163129.1"/>
    </source>
</evidence>
<dbReference type="Pfam" id="PF07985">
    <property type="entry name" value="SRR1"/>
    <property type="match status" value="1"/>
</dbReference>
<dbReference type="Proteomes" id="UP000662466">
    <property type="component" value="Unassembled WGS sequence"/>
</dbReference>
<evidence type="ECO:0000313" key="4">
    <source>
        <dbReference type="EMBL" id="KAF7114047.1"/>
    </source>
</evidence>
<evidence type="ECO:0000256" key="1">
    <source>
        <dbReference type="ARBA" id="ARBA00007920"/>
    </source>
</evidence>
<dbReference type="OrthoDB" id="5230585at2759"/>
<dbReference type="InterPro" id="IPR029058">
    <property type="entry name" value="AB_hydrolase_fold"/>
</dbReference>
<dbReference type="PANTHER" id="PTHR42080">
    <property type="entry name" value="SRR1 DOMAIN-CONTAINING PROTEIN"/>
    <property type="match status" value="1"/>
</dbReference>
<reference evidence="4" key="1">
    <citation type="submission" date="2020-06" db="EMBL/GenBank/DDBJ databases">
        <title>Draft genome sequences of strains closely related to Aspergillus parafelis and Aspergillus hiratsukae.</title>
        <authorList>
            <person name="Dos Santos R.A.C."/>
            <person name="Rivero-Menendez O."/>
            <person name="Steenwyk J.L."/>
            <person name="Mead M.E."/>
            <person name="Goldman G.H."/>
            <person name="Alastruey-Izquierdo A."/>
            <person name="Rokas A."/>
        </authorList>
    </citation>
    <scope>NUCLEOTIDE SEQUENCE</scope>
    <source>
        <strain evidence="4">CNM-CM5793</strain>
        <strain evidence="5">CNM-CM6106</strain>
    </source>
</reference>
<evidence type="ECO:0000259" key="2">
    <source>
        <dbReference type="Pfam" id="PF05057"/>
    </source>
</evidence>
<evidence type="ECO:0008006" key="7">
    <source>
        <dbReference type="Google" id="ProtNLM"/>
    </source>
</evidence>
<gene>
    <name evidence="4" type="ORF">CNMCM5793_007027</name>
    <name evidence="5" type="ORF">CNMCM6106_000164</name>
</gene>
<dbReference type="Pfam" id="PF05057">
    <property type="entry name" value="DUF676"/>
    <property type="match status" value="1"/>
</dbReference>
<proteinExistence type="inferred from homology"/>
<evidence type="ECO:0000259" key="3">
    <source>
        <dbReference type="Pfam" id="PF07985"/>
    </source>
</evidence>
<dbReference type="AlphaFoldDB" id="A0A8H6NZZ3"/>
<comment type="similarity">
    <text evidence="1">Belongs to the putative lipase ROG1 family.</text>
</comment>
<accession>A0A8H6NZZ3</accession>
<protein>
    <recommendedName>
        <fullName evidence="7">DUF676 domain-containing protein</fullName>
    </recommendedName>
</protein>
<comment type="caution">
    <text evidence="4">The sequence shown here is derived from an EMBL/GenBank/DDBJ whole genome shotgun (WGS) entry which is preliminary data.</text>
</comment>
<dbReference type="EMBL" id="JACBAD010002127">
    <property type="protein sequence ID" value="KAF7114047.1"/>
    <property type="molecule type" value="Genomic_DNA"/>
</dbReference>
<organism evidence="4 6">
    <name type="scientific">Aspergillus hiratsukae</name>
    <dbReference type="NCBI Taxonomy" id="1194566"/>
    <lineage>
        <taxon>Eukaryota</taxon>
        <taxon>Fungi</taxon>
        <taxon>Dikarya</taxon>
        <taxon>Ascomycota</taxon>
        <taxon>Pezizomycotina</taxon>
        <taxon>Eurotiomycetes</taxon>
        <taxon>Eurotiomycetidae</taxon>
        <taxon>Eurotiales</taxon>
        <taxon>Aspergillaceae</taxon>
        <taxon>Aspergillus</taxon>
        <taxon>Aspergillus subgen. Fumigati</taxon>
    </lineage>
</organism>
<keyword evidence="6" id="KW-1185">Reference proteome</keyword>
<evidence type="ECO:0000313" key="6">
    <source>
        <dbReference type="Proteomes" id="UP000630445"/>
    </source>
</evidence>